<reference evidence="1 3" key="1">
    <citation type="submission" date="2015-10" db="EMBL/GenBank/DDBJ databases">
        <title>Complete genome sequence of hyperthermophilic archaeon Pyrodictium delaneyi Su06.</title>
        <authorList>
            <person name="Jung J.-H."/>
            <person name="Lin J."/>
            <person name="Holden J.F."/>
            <person name="Park C.-S."/>
        </authorList>
    </citation>
    <scope>NUCLEOTIDE SEQUENCE [LARGE SCALE GENOMIC DNA]</scope>
    <source>
        <strain evidence="1 3">Su06</strain>
    </source>
</reference>
<keyword evidence="4" id="KW-1185">Reference proteome</keyword>
<evidence type="ECO:0000313" key="1">
    <source>
        <dbReference type="EMBL" id="ALL00806.1"/>
    </source>
</evidence>
<evidence type="ECO:0000313" key="4">
    <source>
        <dbReference type="Proteomes" id="UP000196694"/>
    </source>
</evidence>
<accession>A0A0P0N2E8</accession>
<dbReference type="Proteomes" id="UP000196694">
    <property type="component" value="Unassembled WGS sequence"/>
</dbReference>
<proteinExistence type="predicted"/>
<dbReference type="KEGG" id="pdl:Pyrde_0756"/>
<protein>
    <submittedName>
        <fullName evidence="1">Uncharacterized protein</fullName>
    </submittedName>
</protein>
<name>A0A0P0N2E8_9CREN</name>
<gene>
    <name evidence="2" type="ORF">Pdsh_01865</name>
    <name evidence="1" type="ORF">Pyrde_0756</name>
</gene>
<dbReference type="Proteomes" id="UP000058613">
    <property type="component" value="Chromosome"/>
</dbReference>
<organism evidence="1 3">
    <name type="scientific">Pyrodictium delaneyi</name>
    <dbReference type="NCBI Taxonomy" id="1273541"/>
    <lineage>
        <taxon>Archaea</taxon>
        <taxon>Thermoproteota</taxon>
        <taxon>Thermoprotei</taxon>
        <taxon>Desulfurococcales</taxon>
        <taxon>Pyrodictiaceae</taxon>
        <taxon>Pyrodictium</taxon>
    </lineage>
</organism>
<reference evidence="2 4" key="2">
    <citation type="submission" date="2017-05" db="EMBL/GenBank/DDBJ databases">
        <title>The draft genome of the hyperthermophilic archaeon 'Pyrodictium delaneyi strain Hulk', an iron and nitrate reducer, reveals the capacity for sulfate reduction.</title>
        <authorList>
            <person name="Demey L.M."/>
            <person name="Miller C."/>
            <person name="Manzella M."/>
            <person name="Reguera G."/>
            <person name="Kashefi K."/>
        </authorList>
    </citation>
    <scope>NUCLEOTIDE SEQUENCE [LARGE SCALE GENOMIC DNA]</scope>
    <source>
        <strain evidence="2 4">Hulk</strain>
    </source>
</reference>
<evidence type="ECO:0000313" key="3">
    <source>
        <dbReference type="Proteomes" id="UP000058613"/>
    </source>
</evidence>
<dbReference type="EMBL" id="CP013011">
    <property type="protein sequence ID" value="ALL00806.1"/>
    <property type="molecule type" value="Genomic_DNA"/>
</dbReference>
<dbReference type="AlphaFoldDB" id="A0A0P0N2E8"/>
<dbReference type="RefSeq" id="WP_055408366.1">
    <property type="nucleotide sequence ID" value="NZ_CP013011.1"/>
</dbReference>
<dbReference type="EMBL" id="NCQP01000001">
    <property type="protein sequence ID" value="OWJ55560.1"/>
    <property type="molecule type" value="Genomic_DNA"/>
</dbReference>
<sequence>MNNSNAVQERICFSGSFSELISELLKNVPKDTDIPDAFVHAIRRAYVEIKGDCELLDELETRLANVIENTSPNDVFTTMLQSIAADSEKCSVSIMWDTIGITIRDPSSGKRIHITIHGAPLETILIVKKICGQNIRERTTSE</sequence>
<evidence type="ECO:0000313" key="2">
    <source>
        <dbReference type="EMBL" id="OWJ55560.1"/>
    </source>
</evidence>
<dbReference type="GeneID" id="26099094"/>